<sequence>MVLALYGGETGSRRVCGPGLGRTPVLTPGVGPGSKMGKPAPPPVQVPLLSWQNEDIPDGACSEDSDCHSGEAVTAGNGVKTGRCLWRENLTRGTCEIFAWCPLEVRSRPVEPFLKDTEDFTIFIKNYIRFPKFNFSKSNVMDAKDRAFLKSCRFGPKNHYCPIFRLGSVIRWAGSDFQDIALEGGVIGINIEWNCDLDKAASECHPHYSFSRLDNKLSKSVSSGYNFRFAKYYRDASGVEFRTLIKAYGIRFDVMVNGKAGKFSIIPTVINLGSGVALMGAVSTSPPPRFPPSALVAAWQGEGGAAQDPVPPERTRAGKNRVGMRKTAFWGYTPCQWSPGSSHSLSHFP</sequence>
<keyword evidence="11" id="KW-1071">Ligand-gated ion channel</keyword>
<dbReference type="AlphaFoldDB" id="A0A8I3WMZ2"/>
<dbReference type="GeneTree" id="ENSGT01020000230351"/>
<dbReference type="FunFam" id="2.60.490.10:FF:000003">
    <property type="entry name" value="P2X purinoceptor"/>
    <property type="match status" value="1"/>
</dbReference>
<evidence type="ECO:0000256" key="11">
    <source>
        <dbReference type="ARBA" id="ARBA00023286"/>
    </source>
</evidence>
<evidence type="ECO:0000256" key="10">
    <source>
        <dbReference type="ARBA" id="ARBA00023180"/>
    </source>
</evidence>
<dbReference type="GO" id="GO:0004931">
    <property type="term" value="F:extracellularly ATP-gated monoatomic cation channel activity"/>
    <property type="evidence" value="ECO:0007669"/>
    <property type="project" value="InterPro"/>
</dbReference>
<evidence type="ECO:0000256" key="14">
    <source>
        <dbReference type="ARBA" id="ARBA00033052"/>
    </source>
</evidence>
<evidence type="ECO:0000256" key="4">
    <source>
        <dbReference type="ARBA" id="ARBA00022475"/>
    </source>
</evidence>
<dbReference type="GO" id="GO:0098794">
    <property type="term" value="C:postsynapse"/>
    <property type="evidence" value="ECO:0007669"/>
    <property type="project" value="GOC"/>
</dbReference>
<keyword evidence="3" id="KW-0813">Transport</keyword>
<evidence type="ECO:0000313" key="16">
    <source>
        <dbReference type="Ensembl" id="ENSCJAP00000083917.1"/>
    </source>
</evidence>
<keyword evidence="8" id="KW-0472">Membrane</keyword>
<evidence type="ECO:0000256" key="1">
    <source>
        <dbReference type="ARBA" id="ARBA00004651"/>
    </source>
</evidence>
<evidence type="ECO:0000313" key="17">
    <source>
        <dbReference type="Proteomes" id="UP000008225"/>
    </source>
</evidence>
<evidence type="ECO:0000256" key="6">
    <source>
        <dbReference type="ARBA" id="ARBA00022989"/>
    </source>
</evidence>
<dbReference type="Gene3D" id="2.60.490.10">
    <property type="entry name" value="atp-gated p2x4 ion channel domain"/>
    <property type="match status" value="1"/>
</dbReference>
<dbReference type="Proteomes" id="UP000008225">
    <property type="component" value="Chromosome 5"/>
</dbReference>
<keyword evidence="12" id="KW-0407">Ion channel</keyword>
<evidence type="ECO:0000256" key="15">
    <source>
        <dbReference type="ARBA" id="ARBA00036634"/>
    </source>
</evidence>
<evidence type="ECO:0000256" key="5">
    <source>
        <dbReference type="ARBA" id="ARBA00022692"/>
    </source>
</evidence>
<dbReference type="PANTHER" id="PTHR10125:SF12">
    <property type="entry name" value="P2X PURINOCEPTOR 5"/>
    <property type="match status" value="1"/>
</dbReference>
<name>A0A8I3WMZ2_CALJA</name>
<dbReference type="PROSITE" id="PS01212">
    <property type="entry name" value="P2X_RECEPTOR"/>
    <property type="match status" value="1"/>
</dbReference>
<keyword evidence="7" id="KW-0406">Ion transport</keyword>
<reference evidence="16" key="3">
    <citation type="submission" date="2025-09" db="UniProtKB">
        <authorList>
            <consortium name="Ensembl"/>
        </authorList>
    </citation>
    <scope>IDENTIFICATION</scope>
</reference>
<evidence type="ECO:0000256" key="9">
    <source>
        <dbReference type="ARBA" id="ARBA00023157"/>
    </source>
</evidence>
<dbReference type="InterPro" id="IPR059116">
    <property type="entry name" value="P2X_receptor"/>
</dbReference>
<dbReference type="GO" id="GO:0001614">
    <property type="term" value="F:purinergic nucleotide receptor activity"/>
    <property type="evidence" value="ECO:0007669"/>
    <property type="project" value="InterPro"/>
</dbReference>
<gene>
    <name evidence="16" type="primary">P2RX5</name>
</gene>
<dbReference type="PRINTS" id="PR01307">
    <property type="entry name" value="P2XRECEPTOR"/>
</dbReference>
<dbReference type="InterPro" id="IPR053792">
    <property type="entry name" value="P2X_RECEPTOR_CS"/>
</dbReference>
<keyword evidence="4" id="KW-1003">Cell membrane</keyword>
<evidence type="ECO:0000256" key="2">
    <source>
        <dbReference type="ARBA" id="ARBA00009848"/>
    </source>
</evidence>
<keyword evidence="17" id="KW-1185">Reference proteome</keyword>
<protein>
    <recommendedName>
        <fullName evidence="13">ATP receptor</fullName>
    </recommendedName>
    <alternativeName>
        <fullName evidence="14">Purinergic receptor</fullName>
    </alternativeName>
</protein>
<comment type="subcellular location">
    <subcellularLocation>
        <location evidence="1">Cell membrane</location>
        <topology evidence="1">Multi-pass membrane protein</topology>
    </subcellularLocation>
</comment>
<reference evidence="16 17" key="1">
    <citation type="submission" date="2009-03" db="EMBL/GenBank/DDBJ databases">
        <authorList>
            <person name="Warren W."/>
            <person name="Ye L."/>
            <person name="Minx P."/>
            <person name="Worley K."/>
            <person name="Gibbs R."/>
            <person name="Wilson R.K."/>
        </authorList>
    </citation>
    <scope>NUCLEOTIDE SEQUENCE [LARGE SCALE GENOMIC DNA]</scope>
</reference>
<dbReference type="GO" id="GO:0033198">
    <property type="term" value="P:response to ATP"/>
    <property type="evidence" value="ECO:0007669"/>
    <property type="project" value="InterPro"/>
</dbReference>
<keyword evidence="9" id="KW-1015">Disulfide bond</keyword>
<accession>A0A8I3WMZ2</accession>
<evidence type="ECO:0000256" key="12">
    <source>
        <dbReference type="ARBA" id="ARBA00023303"/>
    </source>
</evidence>
<dbReference type="GO" id="GO:0070588">
    <property type="term" value="P:calcium ion transmembrane transport"/>
    <property type="evidence" value="ECO:0007669"/>
    <property type="project" value="TreeGrafter"/>
</dbReference>
<evidence type="ECO:0000256" key="3">
    <source>
        <dbReference type="ARBA" id="ARBA00022448"/>
    </source>
</evidence>
<dbReference type="Pfam" id="PF00864">
    <property type="entry name" value="P2X_receptor"/>
    <property type="match status" value="1"/>
</dbReference>
<keyword evidence="6" id="KW-1133">Transmembrane helix</keyword>
<dbReference type="InterPro" id="IPR001429">
    <property type="entry name" value="P2X_purnocptor"/>
</dbReference>
<reference evidence="16" key="2">
    <citation type="submission" date="2025-08" db="UniProtKB">
        <authorList>
            <consortium name="Ensembl"/>
        </authorList>
    </citation>
    <scope>IDENTIFICATION</scope>
</reference>
<dbReference type="Ensembl" id="ENSCJAT00000120576.1">
    <property type="protein sequence ID" value="ENSCJAP00000083917.1"/>
    <property type="gene ID" value="ENSCJAG00000007148.4"/>
</dbReference>
<dbReference type="NCBIfam" id="TIGR00863">
    <property type="entry name" value="P2X"/>
    <property type="match status" value="1"/>
</dbReference>
<comment type="similarity">
    <text evidence="2">Belongs to the P2X receptor family.</text>
</comment>
<evidence type="ECO:0000256" key="8">
    <source>
        <dbReference type="ARBA" id="ARBA00023136"/>
    </source>
</evidence>
<evidence type="ECO:0000256" key="7">
    <source>
        <dbReference type="ARBA" id="ARBA00023065"/>
    </source>
</evidence>
<comment type="catalytic activity">
    <reaction evidence="15">
        <text>Ca(2+)(in) = Ca(2+)(out)</text>
        <dbReference type="Rhea" id="RHEA:29671"/>
        <dbReference type="ChEBI" id="CHEBI:29108"/>
    </reaction>
</comment>
<dbReference type="PANTHER" id="PTHR10125">
    <property type="entry name" value="P2X PURINOCEPTOR"/>
    <property type="match status" value="1"/>
</dbReference>
<proteinExistence type="inferred from homology"/>
<keyword evidence="10" id="KW-0325">Glycoprotein</keyword>
<dbReference type="InterPro" id="IPR027309">
    <property type="entry name" value="P2X_extracellular_dom_sf"/>
</dbReference>
<keyword evidence="5" id="KW-0812">Transmembrane</keyword>
<organism evidence="16 17">
    <name type="scientific">Callithrix jacchus</name>
    <name type="common">White-tufted-ear marmoset</name>
    <name type="synonym">Simia Jacchus</name>
    <dbReference type="NCBI Taxonomy" id="9483"/>
    <lineage>
        <taxon>Eukaryota</taxon>
        <taxon>Metazoa</taxon>
        <taxon>Chordata</taxon>
        <taxon>Craniata</taxon>
        <taxon>Vertebrata</taxon>
        <taxon>Euteleostomi</taxon>
        <taxon>Mammalia</taxon>
        <taxon>Eutheria</taxon>
        <taxon>Euarchontoglires</taxon>
        <taxon>Primates</taxon>
        <taxon>Haplorrhini</taxon>
        <taxon>Platyrrhini</taxon>
        <taxon>Cebidae</taxon>
        <taxon>Callitrichinae</taxon>
        <taxon>Callithrix</taxon>
        <taxon>Callithrix</taxon>
    </lineage>
</organism>
<evidence type="ECO:0000256" key="13">
    <source>
        <dbReference type="ARBA" id="ARBA00031974"/>
    </source>
</evidence>
<dbReference type="GO" id="GO:0005886">
    <property type="term" value="C:plasma membrane"/>
    <property type="evidence" value="ECO:0007669"/>
    <property type="project" value="UniProtKB-SubCell"/>
</dbReference>